<dbReference type="GO" id="GO:0004637">
    <property type="term" value="F:phosphoribosylamine-glycine ligase activity"/>
    <property type="evidence" value="ECO:0007669"/>
    <property type="project" value="UniProtKB-UniRule"/>
</dbReference>
<dbReference type="AlphaFoldDB" id="K9F1T6"/>
<dbReference type="PATRIC" id="fig|883066.3.peg.786"/>
<evidence type="ECO:0000256" key="6">
    <source>
        <dbReference type="ARBA" id="ARBA00022741"/>
    </source>
</evidence>
<dbReference type="NCBIfam" id="TIGR00877">
    <property type="entry name" value="purD"/>
    <property type="match status" value="1"/>
</dbReference>
<dbReference type="HAMAP" id="MF_00138">
    <property type="entry name" value="GARS"/>
    <property type="match status" value="1"/>
</dbReference>
<accession>K9F1T6</accession>
<dbReference type="PROSITE" id="PS00184">
    <property type="entry name" value="GARS"/>
    <property type="match status" value="1"/>
</dbReference>
<keyword evidence="16" id="KW-1185">Reference proteome</keyword>
<dbReference type="PANTHER" id="PTHR43472">
    <property type="entry name" value="PHOSPHORIBOSYLAMINE--GLYCINE LIGASE"/>
    <property type="match status" value="1"/>
</dbReference>
<evidence type="ECO:0000256" key="7">
    <source>
        <dbReference type="ARBA" id="ARBA00022755"/>
    </source>
</evidence>
<dbReference type="InterPro" id="IPR000115">
    <property type="entry name" value="PRibGlycinamide_synth"/>
</dbReference>
<evidence type="ECO:0000256" key="1">
    <source>
        <dbReference type="ARBA" id="ARBA00001936"/>
    </source>
</evidence>
<dbReference type="GO" id="GO:0006189">
    <property type="term" value="P:'de novo' IMP biosynthetic process"/>
    <property type="evidence" value="ECO:0007669"/>
    <property type="project" value="UniProtKB-UniRule"/>
</dbReference>
<dbReference type="UniPathway" id="UPA00074">
    <property type="reaction ID" value="UER00125"/>
</dbReference>
<keyword evidence="5 12" id="KW-0436">Ligase</keyword>
<evidence type="ECO:0000256" key="12">
    <source>
        <dbReference type="HAMAP-Rule" id="MF_00138"/>
    </source>
</evidence>
<evidence type="ECO:0000313" key="15">
    <source>
        <dbReference type="EMBL" id="EKU95395.1"/>
    </source>
</evidence>
<evidence type="ECO:0000256" key="5">
    <source>
        <dbReference type="ARBA" id="ARBA00022598"/>
    </source>
</evidence>
<dbReference type="Gene3D" id="3.40.50.20">
    <property type="match status" value="1"/>
</dbReference>
<dbReference type="SMART" id="SM01210">
    <property type="entry name" value="GARS_C"/>
    <property type="match status" value="1"/>
</dbReference>
<dbReference type="Pfam" id="PF02844">
    <property type="entry name" value="GARS_N"/>
    <property type="match status" value="1"/>
</dbReference>
<dbReference type="Gene3D" id="3.30.1490.20">
    <property type="entry name" value="ATP-grasp fold, A domain"/>
    <property type="match status" value="1"/>
</dbReference>
<dbReference type="Proteomes" id="UP000009888">
    <property type="component" value="Unassembled WGS sequence"/>
</dbReference>
<dbReference type="EC" id="6.3.4.13" evidence="4 12"/>
<keyword evidence="7 12" id="KW-0658">Purine biosynthesis</keyword>
<evidence type="ECO:0000256" key="13">
    <source>
        <dbReference type="PROSITE-ProRule" id="PRU00409"/>
    </source>
</evidence>
<comment type="catalytic activity">
    <reaction evidence="12">
        <text>5-phospho-beta-D-ribosylamine + glycine + ATP = N(1)-(5-phospho-beta-D-ribosyl)glycinamide + ADP + phosphate + H(+)</text>
        <dbReference type="Rhea" id="RHEA:17453"/>
        <dbReference type="ChEBI" id="CHEBI:15378"/>
        <dbReference type="ChEBI" id="CHEBI:30616"/>
        <dbReference type="ChEBI" id="CHEBI:43474"/>
        <dbReference type="ChEBI" id="CHEBI:57305"/>
        <dbReference type="ChEBI" id="CHEBI:58681"/>
        <dbReference type="ChEBI" id="CHEBI:143788"/>
        <dbReference type="ChEBI" id="CHEBI:456216"/>
        <dbReference type="EC" id="6.3.4.13"/>
    </reaction>
</comment>
<keyword evidence="8 13" id="KW-0067">ATP-binding</keyword>
<dbReference type="GO" id="GO:0005524">
    <property type="term" value="F:ATP binding"/>
    <property type="evidence" value="ECO:0007669"/>
    <property type="project" value="UniProtKB-UniRule"/>
</dbReference>
<evidence type="ECO:0000313" key="16">
    <source>
        <dbReference type="Proteomes" id="UP000009888"/>
    </source>
</evidence>
<dbReference type="InterPro" id="IPR020562">
    <property type="entry name" value="PRibGlycinamide_synth_N"/>
</dbReference>
<evidence type="ECO:0000256" key="3">
    <source>
        <dbReference type="ARBA" id="ARBA00005174"/>
    </source>
</evidence>
<dbReference type="InterPro" id="IPR020561">
    <property type="entry name" value="PRibGlycinamid_synth_ATP-grasp"/>
</dbReference>
<gene>
    <name evidence="12" type="primary">purD</name>
    <name evidence="15" type="ORF">HMPREF9233_00760</name>
</gene>
<comment type="cofactor">
    <cofactor evidence="2">
        <name>Mg(2+)</name>
        <dbReference type="ChEBI" id="CHEBI:18420"/>
    </cofactor>
</comment>
<proteinExistence type="inferred from homology"/>
<dbReference type="Pfam" id="PF01071">
    <property type="entry name" value="GARS_A"/>
    <property type="match status" value="1"/>
</dbReference>
<protein>
    <recommendedName>
        <fullName evidence="4 12">Phosphoribosylamine--glycine ligase</fullName>
        <ecNumber evidence="4 12">6.3.4.13</ecNumber>
    </recommendedName>
    <alternativeName>
        <fullName evidence="12">GARS</fullName>
    </alternativeName>
    <alternativeName>
        <fullName evidence="10 12">Glycinamide ribonucleotide synthetase</fullName>
    </alternativeName>
    <alternativeName>
        <fullName evidence="11 12">Phosphoribosylglycinamide synthetase</fullName>
    </alternativeName>
</protein>
<dbReference type="InterPro" id="IPR013815">
    <property type="entry name" value="ATP_grasp_subdomain_1"/>
</dbReference>
<feature type="domain" description="ATP-grasp" evidence="14">
    <location>
        <begin position="108"/>
        <end position="314"/>
    </location>
</feature>
<dbReference type="SUPFAM" id="SSF56059">
    <property type="entry name" value="Glutathione synthetase ATP-binding domain-like"/>
    <property type="match status" value="1"/>
</dbReference>
<name>K9F1T6_9ACTO</name>
<dbReference type="eggNOG" id="COG0151">
    <property type="taxonomic scope" value="Bacteria"/>
</dbReference>
<comment type="similarity">
    <text evidence="9 12">Belongs to the GARS family.</text>
</comment>
<comment type="caution">
    <text evidence="15">The sequence shown here is derived from an EMBL/GenBank/DDBJ whole genome shotgun (WGS) entry which is preliminary data.</text>
</comment>
<evidence type="ECO:0000256" key="9">
    <source>
        <dbReference type="ARBA" id="ARBA00038345"/>
    </source>
</evidence>
<dbReference type="InterPro" id="IPR011054">
    <property type="entry name" value="Rudment_hybrid_motif"/>
</dbReference>
<keyword evidence="6 13" id="KW-0547">Nucleotide-binding</keyword>
<dbReference type="HOGENOM" id="CLU_027420_3_1_11"/>
<dbReference type="InterPro" id="IPR011761">
    <property type="entry name" value="ATP-grasp"/>
</dbReference>
<dbReference type="PROSITE" id="PS50975">
    <property type="entry name" value="ATP_GRASP"/>
    <property type="match status" value="1"/>
</dbReference>
<organism evidence="15 16">
    <name type="scientific">Actinobaculum massiliense ACS-171-V-Col2</name>
    <dbReference type="NCBI Taxonomy" id="883066"/>
    <lineage>
        <taxon>Bacteria</taxon>
        <taxon>Bacillati</taxon>
        <taxon>Actinomycetota</taxon>
        <taxon>Actinomycetes</taxon>
        <taxon>Actinomycetales</taxon>
        <taxon>Actinomycetaceae</taxon>
        <taxon>Actinobaculum</taxon>
    </lineage>
</organism>
<dbReference type="EMBL" id="AGWL01000003">
    <property type="protein sequence ID" value="EKU95395.1"/>
    <property type="molecule type" value="Genomic_DNA"/>
</dbReference>
<comment type="pathway">
    <text evidence="3 12">Purine metabolism; IMP biosynthesis via de novo pathway; N(1)-(5-phospho-D-ribosyl)glycinamide from 5-phospho-alpha-D-ribose 1-diphosphate: step 2/2.</text>
</comment>
<dbReference type="STRING" id="202789.GCA_001457435_01369"/>
<sequence length="425" mass="45518">MKLGIIGSGGREYAIATKLLEANPKLELHVLPGNAAMSDFAQIHPEISATDIPAVLNFCRAEHIDFCVVTPDDPLVLGMVDALEDAGITCFGPRKAGAMLEGSKSFAKEFMLRHGIPTAAYECFEDFDAALAYARQAAYPLVIKADGVALGKGVSIVSDAAEAERTLRNFMLDHKFGNASARVVLEEFLSGPEISVLSFCDGNTIKPLLSSMDHKRVFDGGAGPNTGGMGVIAPNPVFSDEVEREFREKIMEPTLAGLRSDGIDFRGCLYFGLMNTPSGLKVIEYNARFGDPETQVVLPLLRGNLLEIFQAVAAGELETVPVEFEDRAAACVVMAAAGYPEHPRKGAKITYSARVAPYLVFAGVARTAAGELISAGGRVLNVLGFGQTLEEAVAAAYENVKEIHFPHRHFRTDIGAQALEIKAGK</sequence>
<dbReference type="InterPro" id="IPR020559">
    <property type="entry name" value="PRibGlycinamide_synth_CS"/>
</dbReference>
<dbReference type="SUPFAM" id="SSF52440">
    <property type="entry name" value="PreATP-grasp domain"/>
    <property type="match status" value="1"/>
</dbReference>
<dbReference type="SUPFAM" id="SSF51246">
    <property type="entry name" value="Rudiment single hybrid motif"/>
    <property type="match status" value="1"/>
</dbReference>
<dbReference type="PANTHER" id="PTHR43472:SF1">
    <property type="entry name" value="PHOSPHORIBOSYLAMINE--GLYCINE LIGASE, CHLOROPLASTIC"/>
    <property type="match status" value="1"/>
</dbReference>
<dbReference type="SMART" id="SM01209">
    <property type="entry name" value="GARS_A"/>
    <property type="match status" value="1"/>
</dbReference>
<dbReference type="GO" id="GO:0009113">
    <property type="term" value="P:purine nucleobase biosynthetic process"/>
    <property type="evidence" value="ECO:0007669"/>
    <property type="project" value="InterPro"/>
</dbReference>
<dbReference type="InterPro" id="IPR020560">
    <property type="entry name" value="PRibGlycinamide_synth_C-dom"/>
</dbReference>
<comment type="cofactor">
    <cofactor evidence="1">
        <name>Mn(2+)</name>
        <dbReference type="ChEBI" id="CHEBI:29035"/>
    </cofactor>
</comment>
<dbReference type="GO" id="GO:0046872">
    <property type="term" value="F:metal ion binding"/>
    <property type="evidence" value="ECO:0007669"/>
    <property type="project" value="InterPro"/>
</dbReference>
<evidence type="ECO:0000256" key="8">
    <source>
        <dbReference type="ARBA" id="ARBA00022840"/>
    </source>
</evidence>
<evidence type="ECO:0000259" key="14">
    <source>
        <dbReference type="PROSITE" id="PS50975"/>
    </source>
</evidence>
<evidence type="ECO:0000256" key="4">
    <source>
        <dbReference type="ARBA" id="ARBA00013255"/>
    </source>
</evidence>
<dbReference type="InterPro" id="IPR016185">
    <property type="entry name" value="PreATP-grasp_dom_sf"/>
</dbReference>
<dbReference type="InterPro" id="IPR037123">
    <property type="entry name" value="PRibGlycinamide_synth_C_sf"/>
</dbReference>
<reference evidence="15 16" key="1">
    <citation type="submission" date="2012-09" db="EMBL/GenBank/DDBJ databases">
        <title>The Genome Sequence of Actinobaculum massiliae ACS-171-V-COL2.</title>
        <authorList>
            <consortium name="The Broad Institute Genome Sequencing Platform"/>
            <person name="Earl A."/>
            <person name="Ward D."/>
            <person name="Feldgarden M."/>
            <person name="Gevers D."/>
            <person name="Saerens B."/>
            <person name="Vaneechoutte M."/>
            <person name="Walker B."/>
            <person name="Young S.K."/>
            <person name="Zeng Q."/>
            <person name="Gargeya S."/>
            <person name="Fitzgerald M."/>
            <person name="Haas B."/>
            <person name="Abouelleil A."/>
            <person name="Alvarado L."/>
            <person name="Arachchi H.M."/>
            <person name="Berlin A."/>
            <person name="Chapman S.B."/>
            <person name="Goldberg J."/>
            <person name="Griggs A."/>
            <person name="Gujja S."/>
            <person name="Hansen M."/>
            <person name="Howarth C."/>
            <person name="Imamovic A."/>
            <person name="Larimer J."/>
            <person name="McCowen C."/>
            <person name="Montmayeur A."/>
            <person name="Murphy C."/>
            <person name="Neiman D."/>
            <person name="Pearson M."/>
            <person name="Priest M."/>
            <person name="Roberts A."/>
            <person name="Saif S."/>
            <person name="Shea T."/>
            <person name="Sisk P."/>
            <person name="Sykes S."/>
            <person name="Wortman J."/>
            <person name="Nusbaum C."/>
            <person name="Birren B."/>
        </authorList>
    </citation>
    <scope>NUCLEOTIDE SEQUENCE [LARGE SCALE GENOMIC DNA]</scope>
    <source>
        <strain evidence="16">ACS-171-V-Col2</strain>
    </source>
</reference>
<dbReference type="RefSeq" id="WP_007000966.1">
    <property type="nucleotide sequence ID" value="NZ_JH992955.1"/>
</dbReference>
<dbReference type="Gene3D" id="3.30.470.20">
    <property type="entry name" value="ATP-grasp fold, B domain"/>
    <property type="match status" value="1"/>
</dbReference>
<evidence type="ECO:0000256" key="11">
    <source>
        <dbReference type="ARBA" id="ARBA00042864"/>
    </source>
</evidence>
<evidence type="ECO:0000256" key="10">
    <source>
        <dbReference type="ARBA" id="ARBA00042242"/>
    </source>
</evidence>
<dbReference type="Gene3D" id="3.90.600.10">
    <property type="entry name" value="Phosphoribosylglycinamide synthetase, C-terminal domain"/>
    <property type="match status" value="1"/>
</dbReference>
<dbReference type="Pfam" id="PF02843">
    <property type="entry name" value="GARS_C"/>
    <property type="match status" value="1"/>
</dbReference>
<evidence type="ECO:0000256" key="2">
    <source>
        <dbReference type="ARBA" id="ARBA00001946"/>
    </source>
</evidence>